<dbReference type="Pfam" id="PF00753">
    <property type="entry name" value="Lactamase_B"/>
    <property type="match status" value="1"/>
</dbReference>
<dbReference type="GO" id="GO:0004521">
    <property type="term" value="F:RNA endonuclease activity"/>
    <property type="evidence" value="ECO:0007669"/>
    <property type="project" value="TreeGrafter"/>
</dbReference>
<evidence type="ECO:0000259" key="3">
    <source>
        <dbReference type="SMART" id="SM01027"/>
    </source>
</evidence>
<dbReference type="EC" id="3.1.-.-" evidence="4"/>
<dbReference type="RefSeq" id="WP_070934775.1">
    <property type="nucleotide sequence ID" value="NZ_MIPT01000001.1"/>
</dbReference>
<dbReference type="InterPro" id="IPR001279">
    <property type="entry name" value="Metallo-B-lactamas"/>
</dbReference>
<protein>
    <submittedName>
        <fullName evidence="4">Ribonuclease</fullName>
        <ecNumber evidence="4">3.1.-.-</ecNumber>
    </submittedName>
</protein>
<feature type="domain" description="Metallo-beta-lactamase" evidence="2">
    <location>
        <begin position="17"/>
        <end position="243"/>
    </location>
</feature>
<dbReference type="PANTHER" id="PTHR11203">
    <property type="entry name" value="CLEAVAGE AND POLYADENYLATION SPECIFICITY FACTOR FAMILY MEMBER"/>
    <property type="match status" value="1"/>
</dbReference>
<dbReference type="InterPro" id="IPR011108">
    <property type="entry name" value="RMMBL"/>
</dbReference>
<evidence type="ECO:0000256" key="1">
    <source>
        <dbReference type="ARBA" id="ARBA00022801"/>
    </source>
</evidence>
<name>A0A1S1HHP7_9SPHN</name>
<evidence type="ECO:0000313" key="5">
    <source>
        <dbReference type="Proteomes" id="UP000179467"/>
    </source>
</evidence>
<organism evidence="4 5">
    <name type="scientific">Edaphosphingomonas haloaromaticamans</name>
    <dbReference type="NCBI Taxonomy" id="653954"/>
    <lineage>
        <taxon>Bacteria</taxon>
        <taxon>Pseudomonadati</taxon>
        <taxon>Pseudomonadota</taxon>
        <taxon>Alphaproteobacteria</taxon>
        <taxon>Sphingomonadales</taxon>
        <taxon>Rhizorhabdaceae</taxon>
        <taxon>Edaphosphingomonas</taxon>
    </lineage>
</organism>
<reference evidence="4 5" key="1">
    <citation type="submission" date="2016-09" db="EMBL/GenBank/DDBJ databases">
        <title>Metabolic pathway, cell adaptation mechanisms and a novel monoxygenase revealed through proteogenomic-transcription analysis of a Sphingomonas haloaromaticamans strain degrading the fungicide ortho-phenylphenol.</title>
        <authorList>
            <person name="Perruchon C."/>
            <person name="Papadopoulou E.S."/>
            <person name="Rousidou C."/>
            <person name="Vasileiadis S."/>
            <person name="Tanou G."/>
            <person name="Amoutzias G."/>
            <person name="Molassiotis A."/>
            <person name="Karpouzas D.G."/>
        </authorList>
    </citation>
    <scope>NUCLEOTIDE SEQUENCE [LARGE SCALE GENOMIC DNA]</scope>
    <source>
        <strain evidence="4 5">P3</strain>
    </source>
</reference>
<feature type="domain" description="Beta-Casp" evidence="3">
    <location>
        <begin position="255"/>
        <end position="373"/>
    </location>
</feature>
<dbReference type="SUPFAM" id="SSF56281">
    <property type="entry name" value="Metallo-hydrolase/oxidoreductase"/>
    <property type="match status" value="1"/>
</dbReference>
<comment type="caution">
    <text evidence="4">The sequence shown here is derived from an EMBL/GenBank/DDBJ whole genome shotgun (WGS) entry which is preliminary data.</text>
</comment>
<proteinExistence type="predicted"/>
<accession>A0A1S1HHP7</accession>
<dbReference type="AlphaFoldDB" id="A0A1S1HHP7"/>
<dbReference type="Pfam" id="PF07521">
    <property type="entry name" value="RMMBL"/>
    <property type="match status" value="1"/>
</dbReference>
<dbReference type="SMART" id="SM01027">
    <property type="entry name" value="Beta-Casp"/>
    <property type="match status" value="1"/>
</dbReference>
<dbReference type="Pfam" id="PF10996">
    <property type="entry name" value="Beta-Casp"/>
    <property type="match status" value="1"/>
</dbReference>
<dbReference type="InterPro" id="IPR050698">
    <property type="entry name" value="MBL"/>
</dbReference>
<sequence length="533" mass="58926">MTDDLTLAFHGAARTVTGSCMEFCRDGKRLLVDCGLFQGSRTLEALNRSAFPFDAEEVDAVILTHAHIDHSGLLPRLVAEGFTGEIWCTAPTADLLEFMLADAGRIQESDATRRNRRKDRADQPEILPIYTEQDAVAAWRQARSVDLETWFEPVPGFRARLWNAGHILGSASVELDVGGTHVLCSGDLGPEHKAFQRDPEGPSGFDHVICESTYGDRKRDHLAIGERRSLLEAEIKEALARGGNLIIPVFALERTQELLLDIAALIDANRIPSTPVFVDSPLANRATSVFAKYAGSLEDMEGENVFGHAAFHFVDDVAESIRLNSLSGAIIMAASGMCEGGRIRHHLKHNLFRRESTLLFVGFQAEGSLGRIILDGAERVRISGEDIVVRAQIRHIDTYSAHADQDDLLAWMEARRPLGGSLFLSHGEATAIETLRRITQARELSASIIVPEMGEVFRLPVGTPAARIKTGDPELQQAVGRDWQNSYADFAAGLKRELAEIQDARIRQQALDDMRAILESYKKVRDKRAARRH</sequence>
<dbReference type="OrthoDB" id="9803916at2"/>
<keyword evidence="1 4" id="KW-0378">Hydrolase</keyword>
<dbReference type="InterPro" id="IPR022712">
    <property type="entry name" value="Beta_Casp"/>
</dbReference>
<keyword evidence="5" id="KW-1185">Reference proteome</keyword>
<gene>
    <name evidence="4" type="ORF">BHE75_03795</name>
</gene>
<dbReference type="Gene3D" id="3.40.50.10890">
    <property type="match status" value="1"/>
</dbReference>
<dbReference type="Proteomes" id="UP000179467">
    <property type="component" value="Unassembled WGS sequence"/>
</dbReference>
<dbReference type="Gene3D" id="3.60.15.10">
    <property type="entry name" value="Ribonuclease Z/Hydroxyacylglutathione hydrolase-like"/>
    <property type="match status" value="1"/>
</dbReference>
<dbReference type="EMBL" id="MIPT01000001">
    <property type="protein sequence ID" value="OHT21784.1"/>
    <property type="molecule type" value="Genomic_DNA"/>
</dbReference>
<evidence type="ECO:0000259" key="2">
    <source>
        <dbReference type="SMART" id="SM00849"/>
    </source>
</evidence>
<dbReference type="SMART" id="SM00849">
    <property type="entry name" value="Lactamase_B"/>
    <property type="match status" value="1"/>
</dbReference>
<evidence type="ECO:0000313" key="4">
    <source>
        <dbReference type="EMBL" id="OHT21784.1"/>
    </source>
</evidence>
<dbReference type="CDD" id="cd16295">
    <property type="entry name" value="TTHA0252-CPSF-like_MBL-fold"/>
    <property type="match status" value="1"/>
</dbReference>
<dbReference type="InterPro" id="IPR036866">
    <property type="entry name" value="RibonucZ/Hydroxyglut_hydro"/>
</dbReference>
<dbReference type="PANTHER" id="PTHR11203:SF37">
    <property type="entry name" value="INTEGRATOR COMPLEX SUBUNIT 11"/>
    <property type="match status" value="1"/>
</dbReference>
<dbReference type="GO" id="GO:0016787">
    <property type="term" value="F:hydrolase activity"/>
    <property type="evidence" value="ECO:0007669"/>
    <property type="project" value="UniProtKB-KW"/>
</dbReference>